<dbReference type="EMBL" id="KV700125">
    <property type="protein sequence ID" value="OCF34374.1"/>
    <property type="molecule type" value="Genomic_DNA"/>
</dbReference>
<dbReference type="SMART" id="SM00271">
    <property type="entry name" value="DnaJ"/>
    <property type="match status" value="1"/>
</dbReference>
<keyword evidence="2" id="KW-0963">Cytoplasm</keyword>
<feature type="region of interest" description="Disordered" evidence="4">
    <location>
        <begin position="1"/>
        <end position="34"/>
    </location>
</feature>
<dbReference type="GO" id="GO:0005829">
    <property type="term" value="C:cytosol"/>
    <property type="evidence" value="ECO:0007669"/>
    <property type="project" value="TreeGrafter"/>
</dbReference>
<dbReference type="Pfam" id="PF21884">
    <property type="entry name" value="ZUO1-like_ZHD"/>
    <property type="match status" value="1"/>
</dbReference>
<comment type="subcellular location">
    <subcellularLocation>
        <location evidence="1">Cytoplasm</location>
    </subcellularLocation>
</comment>
<dbReference type="PROSITE" id="PS50076">
    <property type="entry name" value="DNAJ_2"/>
    <property type="match status" value="1"/>
</dbReference>
<feature type="region of interest" description="Disordered" evidence="4">
    <location>
        <begin position="302"/>
        <end position="365"/>
    </location>
</feature>
<evidence type="ECO:0000256" key="4">
    <source>
        <dbReference type="SAM" id="MobiDB-lite"/>
    </source>
</evidence>
<dbReference type="InterPro" id="IPR054076">
    <property type="entry name" value="ZUO1-like_ZHD"/>
</dbReference>
<dbReference type="Pfam" id="PF16717">
    <property type="entry name" value="RAC_head"/>
    <property type="match status" value="1"/>
</dbReference>
<dbReference type="OrthoDB" id="1690618at2759"/>
<dbReference type="GO" id="GO:0043022">
    <property type="term" value="F:ribosome binding"/>
    <property type="evidence" value="ECO:0007669"/>
    <property type="project" value="InterPro"/>
</dbReference>
<proteinExistence type="predicted"/>
<dbReference type="Gene3D" id="1.10.8.840">
    <property type="entry name" value="Ribosome-associated complex head domain"/>
    <property type="match status" value="1"/>
</dbReference>
<keyword evidence="3" id="KW-0143">Chaperone</keyword>
<evidence type="ECO:0000256" key="3">
    <source>
        <dbReference type="ARBA" id="ARBA00023186"/>
    </source>
</evidence>
<reference evidence="6 7" key="1">
    <citation type="submission" date="2013-07" db="EMBL/GenBank/DDBJ databases">
        <title>The Genome Sequence of Cryptococcus heveanensis BCC8398.</title>
        <authorList>
            <consortium name="The Broad Institute Genome Sequencing Platform"/>
            <person name="Cuomo C."/>
            <person name="Litvintseva A."/>
            <person name="Chen Y."/>
            <person name="Heitman J."/>
            <person name="Sun S."/>
            <person name="Springer D."/>
            <person name="Dromer F."/>
            <person name="Young S.K."/>
            <person name="Zeng Q."/>
            <person name="Gargeya S."/>
            <person name="Fitzgerald M."/>
            <person name="Abouelleil A."/>
            <person name="Alvarado L."/>
            <person name="Berlin A.M."/>
            <person name="Chapman S.B."/>
            <person name="Dewar J."/>
            <person name="Goldberg J."/>
            <person name="Griggs A."/>
            <person name="Gujja S."/>
            <person name="Hansen M."/>
            <person name="Howarth C."/>
            <person name="Imamovic A."/>
            <person name="Larimer J."/>
            <person name="McCowan C."/>
            <person name="Murphy C."/>
            <person name="Pearson M."/>
            <person name="Priest M."/>
            <person name="Roberts A."/>
            <person name="Saif S."/>
            <person name="Shea T."/>
            <person name="Sykes S."/>
            <person name="Wortman J."/>
            <person name="Nusbaum C."/>
            <person name="Birren B."/>
        </authorList>
    </citation>
    <scope>NUCLEOTIDE SEQUENCE [LARGE SCALE GENOMIC DNA]</scope>
    <source>
        <strain evidence="6 7">BCC8398</strain>
    </source>
</reference>
<dbReference type="InterPro" id="IPR032003">
    <property type="entry name" value="RAC_head"/>
</dbReference>
<dbReference type="InterPro" id="IPR042569">
    <property type="entry name" value="RAC_head_sf"/>
</dbReference>
<feature type="compositionally biased region" description="Basic and acidic residues" evidence="4">
    <location>
        <begin position="56"/>
        <end position="65"/>
    </location>
</feature>
<dbReference type="CDD" id="cd23953">
    <property type="entry name" value="zuotin_NTD"/>
    <property type="match status" value="1"/>
</dbReference>
<dbReference type="Pfam" id="PF26185">
    <property type="entry name" value="Zuotin_N"/>
    <property type="match status" value="1"/>
</dbReference>
<name>A0A1B9GTI1_9TREE</name>
<dbReference type="PANTHER" id="PTHR43999">
    <property type="entry name" value="DNAJ HOMOLOG SUBFAMILY C MEMBER 2"/>
    <property type="match status" value="1"/>
</dbReference>
<sequence length="458" mass="51654">MATVTTLPITLSPAPQGWSKPSPSKPSAPTQLPVYPAGPSFISAARRQILQRSFEEDDKHVHSAREAAAAAQQSEGDGQLYPGLGEEEEPHHVLQQDPKEWKKQDHYAVLGLGHLRYKASEEHIRIAHRRKVLRHHPDKKAAQSGANDDAFFKCIQKAHEVLTHPERRRQFDSVDWNIEDEVPDLKKYSPEQFVAECNKIFAREGRFSKTQPVPEFGPLDAPKKDVEGFYDFFYNFDSWRSFEWHDKEVNEGSDSRDDKRYTEKKNKSERTRRKKEDNTRLRELVDTVLALDPRIKRIKAEEKAARDAKKKGGVPNGGAAKPLTPAEKKKAEEQKKKEEAEKKEAEKKANEASKADREAAKKAKEAARKNLKKWKKAIATVIASSNYFQPEGTSPSPAVIEKQLAELDSLVDILEPEEVKDLKEKIDKAGNGEPAKAALVEKVKAAGEKGEGKFTEFA</sequence>
<feature type="compositionally biased region" description="Basic and acidic residues" evidence="4">
    <location>
        <begin position="326"/>
        <end position="365"/>
    </location>
</feature>
<dbReference type="InterPro" id="IPR001623">
    <property type="entry name" value="DnaJ_domain"/>
</dbReference>
<gene>
    <name evidence="6" type="ORF">I316_03888</name>
</gene>
<dbReference type="Gene3D" id="1.10.287.110">
    <property type="entry name" value="DnaJ domain"/>
    <property type="match status" value="1"/>
</dbReference>
<dbReference type="GO" id="GO:0051083">
    <property type="term" value="P:'de novo' cotranslational protein folding"/>
    <property type="evidence" value="ECO:0007669"/>
    <property type="project" value="InterPro"/>
</dbReference>
<dbReference type="STRING" id="1296120.A0A1B9GTI1"/>
<dbReference type="InterPro" id="IPR036869">
    <property type="entry name" value="J_dom_sf"/>
</dbReference>
<evidence type="ECO:0000256" key="2">
    <source>
        <dbReference type="ARBA" id="ARBA00022490"/>
    </source>
</evidence>
<dbReference type="InterPro" id="IPR058871">
    <property type="entry name" value="Zuotin_N"/>
</dbReference>
<accession>A0A1B9GTI1</accession>
<dbReference type="Proteomes" id="UP000092666">
    <property type="component" value="Unassembled WGS sequence"/>
</dbReference>
<evidence type="ECO:0000313" key="7">
    <source>
        <dbReference type="Proteomes" id="UP000092666"/>
    </source>
</evidence>
<evidence type="ECO:0000259" key="5">
    <source>
        <dbReference type="PROSITE" id="PS50076"/>
    </source>
</evidence>
<dbReference type="InterPro" id="IPR044634">
    <property type="entry name" value="Zuotin/DnaJC2"/>
</dbReference>
<feature type="compositionally biased region" description="Low complexity" evidence="4">
    <location>
        <begin position="66"/>
        <end position="75"/>
    </location>
</feature>
<dbReference type="PANTHER" id="PTHR43999:SF1">
    <property type="entry name" value="DNAJ HOMOLOG SUBFAMILY C MEMBER 2"/>
    <property type="match status" value="1"/>
</dbReference>
<feature type="region of interest" description="Disordered" evidence="4">
    <location>
        <begin position="56"/>
        <end position="89"/>
    </location>
</feature>
<dbReference type="GO" id="GO:0006450">
    <property type="term" value="P:regulation of translational fidelity"/>
    <property type="evidence" value="ECO:0007669"/>
    <property type="project" value="InterPro"/>
</dbReference>
<dbReference type="AlphaFoldDB" id="A0A1B9GTI1"/>
<feature type="domain" description="J" evidence="5">
    <location>
        <begin position="105"/>
        <end position="175"/>
    </location>
</feature>
<reference evidence="7" key="2">
    <citation type="submission" date="2013-12" db="EMBL/GenBank/DDBJ databases">
        <title>Evolution of pathogenesis and genome organization in the Tremellales.</title>
        <authorList>
            <person name="Cuomo C."/>
            <person name="Litvintseva A."/>
            <person name="Heitman J."/>
            <person name="Chen Y."/>
            <person name="Sun S."/>
            <person name="Springer D."/>
            <person name="Dromer F."/>
            <person name="Young S."/>
            <person name="Zeng Q."/>
            <person name="Chapman S."/>
            <person name="Gujja S."/>
            <person name="Saif S."/>
            <person name="Birren B."/>
        </authorList>
    </citation>
    <scope>NUCLEOTIDE SEQUENCE [LARGE SCALE GENOMIC DNA]</scope>
    <source>
        <strain evidence="7">BCC8398</strain>
    </source>
</reference>
<dbReference type="CDD" id="cd06257">
    <property type="entry name" value="DnaJ"/>
    <property type="match status" value="1"/>
</dbReference>
<dbReference type="Pfam" id="PF00226">
    <property type="entry name" value="DnaJ"/>
    <property type="match status" value="1"/>
</dbReference>
<feature type="region of interest" description="Disordered" evidence="4">
    <location>
        <begin position="248"/>
        <end position="279"/>
    </location>
</feature>
<protein>
    <submittedName>
        <fullName evidence="6">Zuotin</fullName>
    </submittedName>
</protein>
<feature type="compositionally biased region" description="Low complexity" evidence="4">
    <location>
        <begin position="19"/>
        <end position="29"/>
    </location>
</feature>
<dbReference type="SUPFAM" id="SSF46565">
    <property type="entry name" value="Chaperone J-domain"/>
    <property type="match status" value="1"/>
</dbReference>
<dbReference type="GO" id="GO:0030544">
    <property type="term" value="F:Hsp70 protein binding"/>
    <property type="evidence" value="ECO:0007669"/>
    <property type="project" value="InterPro"/>
</dbReference>
<keyword evidence="7" id="KW-1185">Reference proteome</keyword>
<evidence type="ECO:0000256" key="1">
    <source>
        <dbReference type="ARBA" id="ARBA00004496"/>
    </source>
</evidence>
<evidence type="ECO:0000313" key="6">
    <source>
        <dbReference type="EMBL" id="OCF34374.1"/>
    </source>
</evidence>
<organism evidence="6 7">
    <name type="scientific">Kwoniella heveanensis BCC8398</name>
    <dbReference type="NCBI Taxonomy" id="1296120"/>
    <lineage>
        <taxon>Eukaryota</taxon>
        <taxon>Fungi</taxon>
        <taxon>Dikarya</taxon>
        <taxon>Basidiomycota</taxon>
        <taxon>Agaricomycotina</taxon>
        <taxon>Tremellomycetes</taxon>
        <taxon>Tremellales</taxon>
        <taxon>Cryptococcaceae</taxon>
        <taxon>Kwoniella</taxon>
    </lineage>
</organism>